<dbReference type="RefSeq" id="WP_106191883.1">
    <property type="nucleotide sequence ID" value="NZ_PVTF01000010.1"/>
</dbReference>
<evidence type="ECO:0000313" key="3">
    <source>
        <dbReference type="Proteomes" id="UP000239494"/>
    </source>
</evidence>
<evidence type="ECO:0000256" key="1">
    <source>
        <dbReference type="SAM" id="MobiDB-lite"/>
    </source>
</evidence>
<sequence>MTILFSAPSTHVVSTSSGRHHVDVTCDEATLADLLRLAEPFFTTRPADSGEHRPRPGVLALAEPPDGPGWTRVAYTSPYEPDRVLWAHRASRTIAVCGEPSPWRTQQLLRCVRNLLRWEHFADGELFLHGGLVHAGGRGIAFVGGKRSGKTSSIMSALLHAGADFVSNDDLVVTDDDGRGLRGLGFPRSVNVRTDSLLALARRWPALRGLLGSATHPANSFPGLHRAHERQVHVGQEDTVAPMVWVRCQELAEVTGGRLLASGGLDAVVFPAFSSSITAPVVRRLSPEEAAEALAANSEPAALSYDPFLADWYPDTRLDRRAGITAELIRSVPCYRLTQDMHHLGEATAALLDAVADQG</sequence>
<dbReference type="AlphaFoldDB" id="A0A2T0SVT3"/>
<feature type="region of interest" description="Disordered" evidence="1">
    <location>
        <begin position="45"/>
        <end position="64"/>
    </location>
</feature>
<evidence type="ECO:0008006" key="4">
    <source>
        <dbReference type="Google" id="ProtNLM"/>
    </source>
</evidence>
<keyword evidence="3" id="KW-1185">Reference proteome</keyword>
<dbReference type="OrthoDB" id="3348400at2"/>
<comment type="caution">
    <text evidence="2">The sequence shown here is derived from an EMBL/GenBank/DDBJ whole genome shotgun (WGS) entry which is preliminary data.</text>
</comment>
<dbReference type="InterPro" id="IPR027417">
    <property type="entry name" value="P-loop_NTPase"/>
</dbReference>
<accession>A0A2T0SVT3</accession>
<evidence type="ECO:0000313" key="2">
    <source>
        <dbReference type="EMBL" id="PRY37515.1"/>
    </source>
</evidence>
<protein>
    <recommendedName>
        <fullName evidence="4">HprK-related kinase B</fullName>
    </recommendedName>
</protein>
<gene>
    <name evidence="2" type="ORF">CLV43_110327</name>
</gene>
<dbReference type="Proteomes" id="UP000239494">
    <property type="component" value="Unassembled WGS sequence"/>
</dbReference>
<organism evidence="2 3">
    <name type="scientific">Umezawaea tangerina</name>
    <dbReference type="NCBI Taxonomy" id="84725"/>
    <lineage>
        <taxon>Bacteria</taxon>
        <taxon>Bacillati</taxon>
        <taxon>Actinomycetota</taxon>
        <taxon>Actinomycetes</taxon>
        <taxon>Pseudonocardiales</taxon>
        <taxon>Pseudonocardiaceae</taxon>
        <taxon>Umezawaea</taxon>
    </lineage>
</organism>
<dbReference type="Gene3D" id="3.40.50.300">
    <property type="entry name" value="P-loop containing nucleotide triphosphate hydrolases"/>
    <property type="match status" value="1"/>
</dbReference>
<reference evidence="2 3" key="1">
    <citation type="submission" date="2018-03" db="EMBL/GenBank/DDBJ databases">
        <title>Genomic Encyclopedia of Archaeal and Bacterial Type Strains, Phase II (KMG-II): from individual species to whole genera.</title>
        <authorList>
            <person name="Goeker M."/>
        </authorList>
    </citation>
    <scope>NUCLEOTIDE SEQUENCE [LARGE SCALE GENOMIC DNA]</scope>
    <source>
        <strain evidence="2 3">DSM 44720</strain>
    </source>
</reference>
<dbReference type="EMBL" id="PVTF01000010">
    <property type="protein sequence ID" value="PRY37515.1"/>
    <property type="molecule type" value="Genomic_DNA"/>
</dbReference>
<name>A0A2T0SVT3_9PSEU</name>
<proteinExistence type="predicted"/>